<evidence type="ECO:0000313" key="3">
    <source>
        <dbReference type="EMBL" id="EEN48367.1"/>
    </source>
</evidence>
<reference evidence="3" key="1">
    <citation type="journal article" date="2008" name="Nature">
        <title>The amphioxus genome and the evolution of the chordate karyotype.</title>
        <authorList>
            <consortium name="US DOE Joint Genome Institute (JGI-PGF)"/>
            <person name="Putnam N.H."/>
            <person name="Butts T."/>
            <person name="Ferrier D.E.K."/>
            <person name="Furlong R.F."/>
            <person name="Hellsten U."/>
            <person name="Kawashima T."/>
            <person name="Robinson-Rechavi M."/>
            <person name="Shoguchi E."/>
            <person name="Terry A."/>
            <person name="Yu J.-K."/>
            <person name="Benito-Gutierrez E.L."/>
            <person name="Dubchak I."/>
            <person name="Garcia-Fernandez J."/>
            <person name="Gibson-Brown J.J."/>
            <person name="Grigoriev I.V."/>
            <person name="Horton A.C."/>
            <person name="de Jong P.J."/>
            <person name="Jurka J."/>
            <person name="Kapitonov V.V."/>
            <person name="Kohara Y."/>
            <person name="Kuroki Y."/>
            <person name="Lindquist E."/>
            <person name="Lucas S."/>
            <person name="Osoegawa K."/>
            <person name="Pennacchio L.A."/>
            <person name="Salamov A.A."/>
            <person name="Satou Y."/>
            <person name="Sauka-Spengler T."/>
            <person name="Schmutz J."/>
            <person name="Shin-I T."/>
            <person name="Toyoda A."/>
            <person name="Bronner-Fraser M."/>
            <person name="Fujiyama A."/>
            <person name="Holland L.Z."/>
            <person name="Holland P.W.H."/>
            <person name="Satoh N."/>
            <person name="Rokhsar D.S."/>
        </authorList>
    </citation>
    <scope>NUCLEOTIDE SEQUENCE [LARGE SCALE GENOMIC DNA]</scope>
    <source>
        <strain evidence="3">S238N-H82</strain>
        <tissue evidence="3">Testes</tissue>
    </source>
</reference>
<dbReference type="PANTHER" id="PTHR15205">
    <property type="entry name" value="DEATH EFFECTOR DOMAIN-CONTAINING PROTEIN"/>
    <property type="match status" value="1"/>
</dbReference>
<dbReference type="InterPro" id="IPR038856">
    <property type="entry name" value="DEDD/DEDD2"/>
</dbReference>
<feature type="compositionally biased region" description="Basic and acidic residues" evidence="1">
    <location>
        <begin position="248"/>
        <end position="257"/>
    </location>
</feature>
<dbReference type="SUPFAM" id="SSF48452">
    <property type="entry name" value="TPR-like"/>
    <property type="match status" value="1"/>
</dbReference>
<dbReference type="EMBL" id="GG666618">
    <property type="protein sequence ID" value="EEN48367.1"/>
    <property type="molecule type" value="Genomic_DNA"/>
</dbReference>
<gene>
    <name evidence="3" type="ORF">BRAFLDRAFT_101242</name>
</gene>
<dbReference type="InterPro" id="IPR027417">
    <property type="entry name" value="P-loop_NTPase"/>
</dbReference>
<feature type="region of interest" description="Disordered" evidence="1">
    <location>
        <begin position="91"/>
        <end position="117"/>
    </location>
</feature>
<dbReference type="InterPro" id="IPR011990">
    <property type="entry name" value="TPR-like_helical_dom_sf"/>
</dbReference>
<dbReference type="GO" id="GO:0043531">
    <property type="term" value="F:ADP binding"/>
    <property type="evidence" value="ECO:0007669"/>
    <property type="project" value="InterPro"/>
</dbReference>
<dbReference type="InParanoid" id="C3ZGI6"/>
<dbReference type="Gene3D" id="3.40.50.300">
    <property type="entry name" value="P-loop containing nucleotide triphosphate hydrolases"/>
    <property type="match status" value="1"/>
</dbReference>
<dbReference type="Gene3D" id="1.25.40.10">
    <property type="entry name" value="Tetratricopeptide repeat domain"/>
    <property type="match status" value="1"/>
</dbReference>
<accession>C3ZGI6</accession>
<protein>
    <recommendedName>
        <fullName evidence="2">ORC1/DEAH AAA+ ATPase domain-containing protein</fullName>
    </recommendedName>
</protein>
<dbReference type="GO" id="GO:0006915">
    <property type="term" value="P:apoptotic process"/>
    <property type="evidence" value="ECO:0007669"/>
    <property type="project" value="InterPro"/>
</dbReference>
<dbReference type="Pfam" id="PF13401">
    <property type="entry name" value="AAA_22"/>
    <property type="match status" value="1"/>
</dbReference>
<evidence type="ECO:0000256" key="1">
    <source>
        <dbReference type="SAM" id="MobiDB-lite"/>
    </source>
</evidence>
<evidence type="ECO:0000259" key="2">
    <source>
        <dbReference type="Pfam" id="PF13401"/>
    </source>
</evidence>
<dbReference type="PANTHER" id="PTHR15205:SF0">
    <property type="entry name" value="DED DOMAIN-CONTAINING PROTEIN"/>
    <property type="match status" value="1"/>
</dbReference>
<name>C3ZGI6_BRAFL</name>
<feature type="region of interest" description="Disordered" evidence="1">
    <location>
        <begin position="248"/>
        <end position="268"/>
    </location>
</feature>
<feature type="region of interest" description="Disordered" evidence="1">
    <location>
        <begin position="1172"/>
        <end position="1192"/>
    </location>
</feature>
<dbReference type="STRING" id="7739.C3ZGI6"/>
<dbReference type="SUPFAM" id="SSF52540">
    <property type="entry name" value="P-loop containing nucleoside triphosphate hydrolases"/>
    <property type="match status" value="1"/>
</dbReference>
<organism>
    <name type="scientific">Branchiostoma floridae</name>
    <name type="common">Florida lancelet</name>
    <name type="synonym">Amphioxus</name>
    <dbReference type="NCBI Taxonomy" id="7739"/>
    <lineage>
        <taxon>Eukaryota</taxon>
        <taxon>Metazoa</taxon>
        <taxon>Chordata</taxon>
        <taxon>Cephalochordata</taxon>
        <taxon>Leptocardii</taxon>
        <taxon>Amphioxiformes</taxon>
        <taxon>Branchiostomatidae</taxon>
        <taxon>Branchiostoma</taxon>
    </lineage>
</organism>
<dbReference type="PRINTS" id="PR00364">
    <property type="entry name" value="DISEASERSIST"/>
</dbReference>
<sequence>MKQRGGKLNFDTQKFHPIWLDQNTDNFEAFSRKVGSRFPMLKKTLAHRIQYDNIAEKVTDVAVKIVQLLSGYVSITQSVFSAMPALLYPDIDAPGEHDQPPPSPVAASAVPTESGSSENKLKELKIKRLKKRTKDELKMLGRAKRFMSKKEVERKCKEYLRRFERDYARIQGVRDGCLLMYLTFDLVGYLREFWDDYTSGVLSTELTEVLVTDEMRAVVGQDVFVRVIILERDYRRWERYLERKGEAADPQKPDIRSSRSSVSVHTTQAATTPLHRLIFKISQELTDKDVQTVKDKIRMDQGEDKMAPYENLSNLTEIFKQLEADNYLGYDVDEKVTNALKMFDGLENFDRRHFEIIWINGFPGVGKTTFAHHLCLQMEQRRREIFISLAKVTSVDNMLTLIMREFGVTEINGDGNTQVEATVAHLIGTRDGEDFSLVLDDADSLLEAAESRRRFVGFLAKVQDKQNPKVHVIVTSRSSVMSGPGLGDVPSLEATIVNLEELADHDGTDLVRRLAGKSNITKEEAREVCKRCKGWPLAIRIACGAIRKDHLRPAEMIKQLENLTEIGDIRGFLTDVVSTLSRELLATLKLVSVFAGPFTVESACIISGKPDQLYQVWGHLRELRTRSLIKAGNHRLHSTDGAPRYDTHDVVRNFVSTFDSDVVTVQEMAASKYRFQKLYEERLTAVAQNMQGNIRNALASYSRDVDNFNHFLSLIQKETQDDYEWRRKERDDSHTWLMDVQAEEVADRSAVHILLEQMMVVNERITFYTGQAERSEKQNTQIYAEMLCWLAETYLQVNMHQEAWDRLEEARKALEARPDRGDDSVQLSFARYHYVSGIYFSLRDDYRRNVRQLDQALEILSKVKIAGNHVLHARVMNSLGFAHHNQAKNMWRGPAYLEMLQKSLAMHQKAYDIITSAVGEDNHFDCATYLMNIGVVNLDIGWQFSNAKEAKQYFRKALETFCTAEELAKAMKLEVGIVRLFLKKREDGSPFNRQAEAAEDDLVRTSFHNAELQMLLTDEKLQAEAAEDDLVRTSFHNAELQMLLTDEKLSLRRDTGTVQETLYVLHQLFLKKREDGSPFNRQAEAAEDDLVRTSFHNAELQMLLTDEKLSAQKHILIDDLKAQVAILKTGGSCFSSRYEARAHVSLEEAEAMAYRIAELEVLLEEQRNENTKLTAQLQQSEEESLPDNTEQQDHSFLPECFLAHSASPIDEEEMLPADMEHKEDSFLPECFLARCPSPMNDKEEGLPADMEHKEDSFLPECFLARCPSPMNNKEEGLPADMEHKEDSFLPECFLARCPSPMNDKEEGLPADMEHKEDSFLPECFLARCPSPMNDKEEGLPADMEHKEDSFLPECFLARCPSPMNDKEEGLPADMERKEDSFLPECFLARCPSPMNDKEEMLPPDMECKEDSFLPECFLARCPSPMKDKEEGLPAAMECHEDSFLSECFLARCPSPMNDKEEGLPADVEYKEDSFLPECFLARCPLPMDAEVDRQTADTEQDLSPRVESKGLAKWLKKAKRMLCCCNSVKED</sequence>
<dbReference type="InterPro" id="IPR049945">
    <property type="entry name" value="AAA_22"/>
</dbReference>
<feature type="domain" description="ORC1/DEAH AAA+ ATPase" evidence="2">
    <location>
        <begin position="356"/>
        <end position="459"/>
    </location>
</feature>
<proteinExistence type="predicted"/>